<evidence type="ECO:0000313" key="3">
    <source>
        <dbReference type="Proteomes" id="UP000245764"/>
    </source>
</evidence>
<feature type="compositionally biased region" description="Polar residues" evidence="1">
    <location>
        <begin position="85"/>
        <end position="94"/>
    </location>
</feature>
<feature type="compositionally biased region" description="Polar residues" evidence="1">
    <location>
        <begin position="131"/>
        <end position="151"/>
    </location>
</feature>
<name>A0A2H1FJN3_ZYMTR</name>
<dbReference type="Proteomes" id="UP000245764">
    <property type="component" value="Chromosome 1"/>
</dbReference>
<protein>
    <submittedName>
        <fullName evidence="2">Uncharacterized protein</fullName>
    </submittedName>
</protein>
<feature type="compositionally biased region" description="Polar residues" evidence="1">
    <location>
        <begin position="472"/>
        <end position="484"/>
    </location>
</feature>
<feature type="compositionally biased region" description="Basic and acidic residues" evidence="1">
    <location>
        <begin position="224"/>
        <end position="236"/>
    </location>
</feature>
<feature type="compositionally biased region" description="Basic and acidic residues" evidence="1">
    <location>
        <begin position="113"/>
        <end position="123"/>
    </location>
</feature>
<feature type="compositionally biased region" description="Low complexity" evidence="1">
    <location>
        <begin position="485"/>
        <end position="520"/>
    </location>
</feature>
<feature type="compositionally biased region" description="Polar residues" evidence="1">
    <location>
        <begin position="167"/>
        <end position="182"/>
    </location>
</feature>
<accession>A0A2H1FJN3</accession>
<dbReference type="AlphaFoldDB" id="A0A2H1FJN3"/>
<feature type="region of interest" description="Disordered" evidence="1">
    <location>
        <begin position="73"/>
        <end position="236"/>
    </location>
</feature>
<organism evidence="2 3">
    <name type="scientific">Zymoseptoria tritici ST99CH_1E4</name>
    <dbReference type="NCBI Taxonomy" id="1276532"/>
    <lineage>
        <taxon>Eukaryota</taxon>
        <taxon>Fungi</taxon>
        <taxon>Dikarya</taxon>
        <taxon>Ascomycota</taxon>
        <taxon>Pezizomycotina</taxon>
        <taxon>Dothideomycetes</taxon>
        <taxon>Dothideomycetidae</taxon>
        <taxon>Mycosphaerellales</taxon>
        <taxon>Mycosphaerellaceae</taxon>
        <taxon>Zymoseptoria</taxon>
    </lineage>
</organism>
<proteinExistence type="predicted"/>
<feature type="compositionally biased region" description="Basic and acidic residues" evidence="1">
    <location>
        <begin position="419"/>
        <end position="428"/>
    </location>
</feature>
<gene>
    <name evidence="2" type="ORF">ZT1E4_G313</name>
</gene>
<reference evidence="3" key="1">
    <citation type="submission" date="2017-05" db="EMBL/GenBank/DDBJ databases">
        <authorList>
            <person name="Song R."/>
            <person name="Chenine A.L."/>
            <person name="Ruprecht R.M."/>
        </authorList>
    </citation>
    <scope>NUCLEOTIDE SEQUENCE [LARGE SCALE GENOMIC DNA]</scope>
</reference>
<feature type="region of interest" description="Disordered" evidence="1">
    <location>
        <begin position="419"/>
        <end position="543"/>
    </location>
</feature>
<sequence>MAPILVTSPDAVEAILPPGPIRDQGRWVTQQAVQLQQLEQTPAVAHANASYLLFGVALLREMESGAATHLTPAQITPIIPPHSGATMNTPTATMPQVHPSQDYHLPEDATSPPRDEPVQKLDARSPPPHTQPVQPATSTPARVQPTASASPPTEKPVDKSDPRPTPSLHQQEPASTSTSNIPHSKASFPETQPGPLRKIDLSFADMTRRGGKPGPLPQDWQLPQEHRDVQGKDNRERMQADGRKIWSDYNKSQQIGLNRLAFDHAIHWPKNRPCNDMGHLYFGPEAKELEAYIEEDSSGRPHLSMDHARLTWHPRLRDSPQEHKQYMEDHGLNMICTSCLRENKTCDHAWPCSSCKSSENPDEKCQYAYSPSSFRSCKYGMRCHDAHKEAVTFFNVSTAYYHEPESQFLHEGCVLKPTAETRPEDREPTSNNDSSSGGGIVEAPARVSPPFPARTVENRTASHKAAAPSTPQPMSFPSSTSRLMSASSKAVKPATSKTTASKSSTSKPQAPKPSTSQPKSFPARSEGPKIASYQGMEAPSWDT</sequence>
<evidence type="ECO:0000256" key="1">
    <source>
        <dbReference type="SAM" id="MobiDB-lite"/>
    </source>
</evidence>
<evidence type="ECO:0000313" key="2">
    <source>
        <dbReference type="EMBL" id="SMR41535.1"/>
    </source>
</evidence>
<dbReference type="EMBL" id="LT854253">
    <property type="protein sequence ID" value="SMR41535.1"/>
    <property type="molecule type" value="Genomic_DNA"/>
</dbReference>